<feature type="compositionally biased region" description="Basic and acidic residues" evidence="1">
    <location>
        <begin position="34"/>
        <end position="58"/>
    </location>
</feature>
<comment type="caution">
    <text evidence="4">The sequence shown here is derived from an EMBL/GenBank/DDBJ whole genome shotgun (WGS) entry which is preliminary data.</text>
</comment>
<feature type="chain" id="PRO_5036164086" description="RxLR effector protein" evidence="3">
    <location>
        <begin position="25"/>
        <end position="123"/>
    </location>
</feature>
<evidence type="ECO:0000313" key="6">
    <source>
        <dbReference type="Proteomes" id="UP000460718"/>
    </source>
</evidence>
<evidence type="ECO:0000313" key="5">
    <source>
        <dbReference type="EMBL" id="KAE9280158.1"/>
    </source>
</evidence>
<accession>A0A6A3H7N2</accession>
<feature type="signal peptide" evidence="3">
    <location>
        <begin position="1"/>
        <end position="24"/>
    </location>
</feature>
<keyword evidence="2" id="KW-0472">Membrane</keyword>
<feature type="transmembrane region" description="Helical" evidence="2">
    <location>
        <begin position="92"/>
        <end position="116"/>
    </location>
</feature>
<dbReference type="EMBL" id="QXFW01004570">
    <property type="protein sequence ID" value="KAE8965167.1"/>
    <property type="molecule type" value="Genomic_DNA"/>
</dbReference>
<name>A0A6A3H7N2_9STRA</name>
<evidence type="ECO:0000256" key="3">
    <source>
        <dbReference type="SAM" id="SignalP"/>
    </source>
</evidence>
<protein>
    <recommendedName>
        <fullName evidence="8">RxLR effector protein</fullName>
    </recommendedName>
</protein>
<dbReference type="AlphaFoldDB" id="A0A6A3H7N2"/>
<reference evidence="6 7" key="1">
    <citation type="submission" date="2018-09" db="EMBL/GenBank/DDBJ databases">
        <title>Genomic investigation of the strawberry pathogen Phytophthora fragariae indicates pathogenicity is determined by transcriptional variation in three key races.</title>
        <authorList>
            <person name="Adams T.M."/>
            <person name="Armitage A.D."/>
            <person name="Sobczyk M.K."/>
            <person name="Bates H.J."/>
            <person name="Dunwell J.M."/>
            <person name="Nellist C.F."/>
            <person name="Harrison R.J."/>
        </authorList>
    </citation>
    <scope>NUCLEOTIDE SEQUENCE [LARGE SCALE GENOMIC DNA]</scope>
    <source>
        <strain evidence="5 7">NOV-77</strain>
        <strain evidence="4 6">SCRP245</strain>
    </source>
</reference>
<dbReference type="Proteomes" id="UP000486351">
    <property type="component" value="Unassembled WGS sequence"/>
</dbReference>
<proteinExistence type="predicted"/>
<evidence type="ECO:0000313" key="4">
    <source>
        <dbReference type="EMBL" id="KAE8965167.1"/>
    </source>
</evidence>
<keyword evidence="3" id="KW-0732">Signal</keyword>
<dbReference type="EMBL" id="QXFY01004046">
    <property type="protein sequence ID" value="KAE9280158.1"/>
    <property type="molecule type" value="Genomic_DNA"/>
</dbReference>
<evidence type="ECO:0000313" key="7">
    <source>
        <dbReference type="Proteomes" id="UP000486351"/>
    </source>
</evidence>
<gene>
    <name evidence="5" type="ORF">PF008_g28203</name>
    <name evidence="4" type="ORF">PF011_g28403</name>
</gene>
<evidence type="ECO:0000256" key="2">
    <source>
        <dbReference type="SAM" id="Phobius"/>
    </source>
</evidence>
<evidence type="ECO:0000256" key="1">
    <source>
        <dbReference type="SAM" id="MobiDB-lite"/>
    </source>
</evidence>
<dbReference type="Proteomes" id="UP000460718">
    <property type="component" value="Unassembled WGS sequence"/>
</dbReference>
<keyword evidence="2" id="KW-0812">Transmembrane</keyword>
<keyword evidence="2" id="KW-1133">Transmembrane helix</keyword>
<feature type="region of interest" description="Disordered" evidence="1">
    <location>
        <begin position="29"/>
        <end position="61"/>
    </location>
</feature>
<sequence>MRFAFYLALVVATFVASSMGLTSAEDTAATNDAAHTELSDSDSKVRNLRGRPSDEERTGGQTIAVSAMYLNSRPSGHGGSEYSTHMRKKGKAGVALLFLLGLGLLTGGAVATVAYMNKHLPSV</sequence>
<organism evidence="4 6">
    <name type="scientific">Phytophthora fragariae</name>
    <dbReference type="NCBI Taxonomy" id="53985"/>
    <lineage>
        <taxon>Eukaryota</taxon>
        <taxon>Sar</taxon>
        <taxon>Stramenopiles</taxon>
        <taxon>Oomycota</taxon>
        <taxon>Peronosporomycetes</taxon>
        <taxon>Peronosporales</taxon>
        <taxon>Peronosporaceae</taxon>
        <taxon>Phytophthora</taxon>
    </lineage>
</organism>
<evidence type="ECO:0008006" key="8">
    <source>
        <dbReference type="Google" id="ProtNLM"/>
    </source>
</evidence>